<evidence type="ECO:0000256" key="1">
    <source>
        <dbReference type="SAM" id="MobiDB-lite"/>
    </source>
</evidence>
<organism evidence="2 3">
    <name type="scientific">Trifolium medium</name>
    <dbReference type="NCBI Taxonomy" id="97028"/>
    <lineage>
        <taxon>Eukaryota</taxon>
        <taxon>Viridiplantae</taxon>
        <taxon>Streptophyta</taxon>
        <taxon>Embryophyta</taxon>
        <taxon>Tracheophyta</taxon>
        <taxon>Spermatophyta</taxon>
        <taxon>Magnoliopsida</taxon>
        <taxon>eudicotyledons</taxon>
        <taxon>Gunneridae</taxon>
        <taxon>Pentapetalae</taxon>
        <taxon>rosids</taxon>
        <taxon>fabids</taxon>
        <taxon>Fabales</taxon>
        <taxon>Fabaceae</taxon>
        <taxon>Papilionoideae</taxon>
        <taxon>50 kb inversion clade</taxon>
        <taxon>NPAAA clade</taxon>
        <taxon>Hologalegina</taxon>
        <taxon>IRL clade</taxon>
        <taxon>Trifolieae</taxon>
        <taxon>Trifolium</taxon>
    </lineage>
</organism>
<reference evidence="2 3" key="1">
    <citation type="journal article" date="2018" name="Front. Plant Sci.">
        <title>Red Clover (Trifolium pratense) and Zigzag Clover (T. medium) - A Picture of Genomic Similarities and Differences.</title>
        <authorList>
            <person name="Dluhosova J."/>
            <person name="Istvanek J."/>
            <person name="Nedelnik J."/>
            <person name="Repkova J."/>
        </authorList>
    </citation>
    <scope>NUCLEOTIDE SEQUENCE [LARGE SCALE GENOMIC DNA]</scope>
    <source>
        <strain evidence="3">cv. 10/8</strain>
        <tissue evidence="2">Leaf</tissue>
    </source>
</reference>
<dbReference type="EMBL" id="LXQA011454005">
    <property type="protein sequence ID" value="MCI97784.1"/>
    <property type="molecule type" value="Genomic_DNA"/>
</dbReference>
<name>A0A392WAW7_9FABA</name>
<feature type="region of interest" description="Disordered" evidence="1">
    <location>
        <begin position="11"/>
        <end position="43"/>
    </location>
</feature>
<feature type="non-terminal residue" evidence="2">
    <location>
        <position position="43"/>
    </location>
</feature>
<accession>A0A392WAW7</accession>
<sequence>MLCCQARWARESQLAGREKASRNPKIPGSSERKPAPSLQGWLG</sequence>
<protein>
    <submittedName>
        <fullName evidence="2">Uncharacterized protein</fullName>
    </submittedName>
</protein>
<keyword evidence="3" id="KW-1185">Reference proteome</keyword>
<evidence type="ECO:0000313" key="3">
    <source>
        <dbReference type="Proteomes" id="UP000265520"/>
    </source>
</evidence>
<proteinExistence type="predicted"/>
<comment type="caution">
    <text evidence="2">The sequence shown here is derived from an EMBL/GenBank/DDBJ whole genome shotgun (WGS) entry which is preliminary data.</text>
</comment>
<evidence type="ECO:0000313" key="2">
    <source>
        <dbReference type="EMBL" id="MCI97784.1"/>
    </source>
</evidence>
<dbReference type="Proteomes" id="UP000265520">
    <property type="component" value="Unassembled WGS sequence"/>
</dbReference>
<dbReference type="AlphaFoldDB" id="A0A392WAW7"/>